<evidence type="ECO:0000313" key="2">
    <source>
        <dbReference type="EMBL" id="USW57967.1"/>
    </source>
</evidence>
<proteinExistence type="predicted"/>
<feature type="region of interest" description="Disordered" evidence="1">
    <location>
        <begin position="1"/>
        <end position="30"/>
    </location>
</feature>
<protein>
    <submittedName>
        <fullName evidence="2">Uncharacterized protein</fullName>
    </submittedName>
</protein>
<feature type="compositionally biased region" description="Low complexity" evidence="1">
    <location>
        <begin position="358"/>
        <end position="370"/>
    </location>
</feature>
<keyword evidence="3" id="KW-1185">Reference proteome</keyword>
<dbReference type="AlphaFoldDB" id="A0A9Q9AXV3"/>
<organism evidence="2 3">
    <name type="scientific">Septoria linicola</name>
    <dbReference type="NCBI Taxonomy" id="215465"/>
    <lineage>
        <taxon>Eukaryota</taxon>
        <taxon>Fungi</taxon>
        <taxon>Dikarya</taxon>
        <taxon>Ascomycota</taxon>
        <taxon>Pezizomycotina</taxon>
        <taxon>Dothideomycetes</taxon>
        <taxon>Dothideomycetidae</taxon>
        <taxon>Mycosphaerellales</taxon>
        <taxon>Mycosphaerellaceae</taxon>
        <taxon>Septoria</taxon>
    </lineage>
</organism>
<name>A0A9Q9AXV3_9PEZI</name>
<sequence length="495" mass="56547">MDQQVPLSSTQSNTTAPRATPATSGHAQYAGKTLRQIKTWRIPYKLPPWGRVHNIPKPNPRGHAKVLPLLQSGRRIMQARHIAVPEDLRQDEYASSGQSNLAHLWAGASVQRQLAGVDRTTNLSAAPDSTVSQDLRQPATLEQVKKLREYAEKLRGIVNWLNARSGQRRLDSAQLEQLQRARLSIEELRLCEEDGDAASQWLEMLDGRKELLDVPAGAAQPIVDGAHDVTPEQHAHYLQQLALLMEGLHEIVQATEFQGLHMKDHLDEDIERRLEEAKLLCRKITAAQCDGALARDLVHEIKKWRPRVEQCRKTQVKRKLEHERRGLKQQEREQRDQERELHRQQREVARQAHRANMAQEQQRRQQAQQAEDQRLQQEVQARRRRQHAENLRFLHLHAVDMIAVTQVHTMEPESQLSDPDRAELESSQQVLAQIRQAENDADLAAGLAASIGPTTMENQESIIGFLRDRLFALSEHEARLLDVYAANFNAQRAQQ</sequence>
<accession>A0A9Q9AXV3</accession>
<dbReference type="Proteomes" id="UP001056384">
    <property type="component" value="Chromosome 10"/>
</dbReference>
<evidence type="ECO:0000256" key="1">
    <source>
        <dbReference type="SAM" id="MobiDB-lite"/>
    </source>
</evidence>
<dbReference type="EMBL" id="CP099427">
    <property type="protein sequence ID" value="USW57967.1"/>
    <property type="molecule type" value="Genomic_DNA"/>
</dbReference>
<feature type="compositionally biased region" description="Polar residues" evidence="1">
    <location>
        <begin position="1"/>
        <end position="26"/>
    </location>
</feature>
<feature type="compositionally biased region" description="Basic and acidic residues" evidence="1">
    <location>
        <begin position="319"/>
        <end position="350"/>
    </location>
</feature>
<gene>
    <name evidence="2" type="ORF">Slin15195_G112860</name>
</gene>
<feature type="region of interest" description="Disordered" evidence="1">
    <location>
        <begin position="319"/>
        <end position="382"/>
    </location>
</feature>
<reference evidence="2" key="1">
    <citation type="submission" date="2022-06" db="EMBL/GenBank/DDBJ databases">
        <title>Complete genome sequences of two strains of the flax pathogen Septoria linicola.</title>
        <authorList>
            <person name="Lapalu N."/>
            <person name="Simon A."/>
            <person name="Demenou B."/>
            <person name="Paumier D."/>
            <person name="Guillot M.-P."/>
            <person name="Gout L."/>
            <person name="Valade R."/>
        </authorList>
    </citation>
    <scope>NUCLEOTIDE SEQUENCE</scope>
    <source>
        <strain evidence="2">SE15195</strain>
    </source>
</reference>
<evidence type="ECO:0000313" key="3">
    <source>
        <dbReference type="Proteomes" id="UP001056384"/>
    </source>
</evidence>